<dbReference type="GO" id="GO:0005524">
    <property type="term" value="F:ATP binding"/>
    <property type="evidence" value="ECO:0007669"/>
    <property type="project" value="UniProtKB-UniRule"/>
</dbReference>
<dbReference type="SUPFAM" id="SSF52540">
    <property type="entry name" value="P-loop containing nucleoside triphosphate hydrolases"/>
    <property type="match status" value="2"/>
</dbReference>
<dbReference type="RefSeq" id="WP_023467752.1">
    <property type="nucleotide sequence ID" value="NZ_FMYN01000002.1"/>
</dbReference>
<evidence type="ECO:0000256" key="10">
    <source>
        <dbReference type="HAMAP-Rule" id="MF_00185"/>
    </source>
</evidence>
<evidence type="ECO:0000256" key="7">
    <source>
        <dbReference type="ARBA" id="ARBA00022840"/>
    </source>
</evidence>
<dbReference type="PANTHER" id="PTHR11088:SF60">
    <property type="entry name" value="TRNA DIMETHYLALLYLTRANSFERASE"/>
    <property type="match status" value="1"/>
</dbReference>
<feature type="binding site" evidence="10">
    <location>
        <begin position="13"/>
        <end position="18"/>
    </location>
    <ligand>
        <name>substrate</name>
    </ligand>
</feature>
<evidence type="ECO:0000313" key="14">
    <source>
        <dbReference type="EMBL" id="KSU49389.1"/>
    </source>
</evidence>
<feature type="site" description="Interaction with substrate tRNA" evidence="10">
    <location>
        <position position="102"/>
    </location>
</feature>
<dbReference type="HAMAP" id="MF_00185">
    <property type="entry name" value="IPP_trans"/>
    <property type="match status" value="1"/>
</dbReference>
<evidence type="ECO:0000256" key="6">
    <source>
        <dbReference type="ARBA" id="ARBA00022741"/>
    </source>
</evidence>
<dbReference type="InterPro" id="IPR027417">
    <property type="entry name" value="P-loop_NTPase"/>
</dbReference>
<sequence length="308" mass="34566">MKKQPVIVIVGPTAVGKTKTGIELAKRLNGEVLSGDSVQVYQGMDIGSAKVTTEEMEGVPHHLLDLVTPDDEMSVARFQTVARATIDEIASRGKLPIIVGGTGLYIRSILYDYQFTEQAEDPALRAELEAYAATHGANALHDQLKELDPVRAEAIHPNNIQRVVRAIEVARTGQTQTTGSKPALYESLLFVLHMEDRDRLYDRIDQRVDLMVESGLLEEVARLDAAGYRHTKALQAIGYKEMLPVLDGAPLDPAVDMLKRNTRRFAKRQLTWFRHQFDGVWVDMGKFSFEETFKIIYDRTVEFLKAVK</sequence>
<dbReference type="EC" id="2.5.1.75" evidence="10"/>
<comment type="cofactor">
    <cofactor evidence="1 10">
        <name>Mg(2+)</name>
        <dbReference type="ChEBI" id="CHEBI:18420"/>
    </cofactor>
</comment>
<dbReference type="Proteomes" id="UP000053797">
    <property type="component" value="Unassembled WGS sequence"/>
</dbReference>
<dbReference type="GO" id="GO:0006400">
    <property type="term" value="P:tRNA modification"/>
    <property type="evidence" value="ECO:0007669"/>
    <property type="project" value="TreeGrafter"/>
</dbReference>
<proteinExistence type="inferred from homology"/>
<reference evidence="14 15" key="1">
    <citation type="journal article" date="2015" name="Int. J. Syst. Evol. Microbiol.">
        <title>Exiguobacterium enclense sp. nov., isolated from sediment.</title>
        <authorList>
            <person name="Dastager S.G."/>
            <person name="Mawlankar R."/>
            <person name="Sonalkar V.V."/>
            <person name="Thorat M.N."/>
            <person name="Mual P."/>
            <person name="Verma A."/>
            <person name="Krishnamurthi S."/>
            <person name="Tang S.K."/>
            <person name="Li W.J."/>
        </authorList>
    </citation>
    <scope>NUCLEOTIDE SEQUENCE [LARGE SCALE GENOMIC DNA]</scope>
    <source>
        <strain evidence="14 15">NIO-1109</strain>
    </source>
</reference>
<gene>
    <name evidence="10" type="primary">miaA</name>
    <name evidence="14" type="ORF">AS033_08460</name>
</gene>
<comment type="caution">
    <text evidence="10">Lacks conserved residue(s) required for the propagation of feature annotation.</text>
</comment>
<dbReference type="InterPro" id="IPR018022">
    <property type="entry name" value="IPT"/>
</dbReference>
<dbReference type="Gene3D" id="3.40.50.300">
    <property type="entry name" value="P-loop containing nucleotide triphosphate hydrolases"/>
    <property type="match status" value="1"/>
</dbReference>
<dbReference type="InterPro" id="IPR039657">
    <property type="entry name" value="Dimethylallyltransferase"/>
</dbReference>
<keyword evidence="7 10" id="KW-0067">ATP-binding</keyword>
<feature type="region of interest" description="Interaction with substrate tRNA" evidence="10">
    <location>
        <begin position="36"/>
        <end position="39"/>
    </location>
</feature>
<dbReference type="EMBL" id="LNQL01000002">
    <property type="protein sequence ID" value="KSU49389.1"/>
    <property type="molecule type" value="Genomic_DNA"/>
</dbReference>
<evidence type="ECO:0000256" key="13">
    <source>
        <dbReference type="RuleBase" id="RU003785"/>
    </source>
</evidence>
<organism evidence="14 15">
    <name type="scientific">Exiguobacterium indicum</name>
    <dbReference type="NCBI Taxonomy" id="296995"/>
    <lineage>
        <taxon>Bacteria</taxon>
        <taxon>Bacillati</taxon>
        <taxon>Bacillota</taxon>
        <taxon>Bacilli</taxon>
        <taxon>Bacillales</taxon>
        <taxon>Bacillales Family XII. Incertae Sedis</taxon>
        <taxon>Exiguobacterium</taxon>
    </lineage>
</organism>
<dbReference type="GO" id="GO:0052381">
    <property type="term" value="F:tRNA dimethylallyltransferase activity"/>
    <property type="evidence" value="ECO:0007669"/>
    <property type="project" value="UniProtKB-UniRule"/>
</dbReference>
<dbReference type="Pfam" id="PF01715">
    <property type="entry name" value="IPPT"/>
    <property type="match status" value="1"/>
</dbReference>
<dbReference type="NCBIfam" id="TIGR00174">
    <property type="entry name" value="miaA"/>
    <property type="match status" value="1"/>
</dbReference>
<evidence type="ECO:0000256" key="11">
    <source>
        <dbReference type="RuleBase" id="RU003783"/>
    </source>
</evidence>
<dbReference type="OrthoDB" id="9776390at2"/>
<name>A0A0V8GGI9_9BACL</name>
<comment type="subunit">
    <text evidence="10">Monomer.</text>
</comment>
<evidence type="ECO:0000256" key="9">
    <source>
        <dbReference type="ARBA" id="ARBA00049563"/>
    </source>
</evidence>
<dbReference type="Gene3D" id="1.10.20.140">
    <property type="match status" value="1"/>
</dbReference>
<evidence type="ECO:0000313" key="15">
    <source>
        <dbReference type="Proteomes" id="UP000053797"/>
    </source>
</evidence>
<evidence type="ECO:0000256" key="1">
    <source>
        <dbReference type="ARBA" id="ARBA00001946"/>
    </source>
</evidence>
<evidence type="ECO:0000256" key="4">
    <source>
        <dbReference type="ARBA" id="ARBA00022679"/>
    </source>
</evidence>
<evidence type="ECO:0000256" key="3">
    <source>
        <dbReference type="ARBA" id="ARBA00005842"/>
    </source>
</evidence>
<evidence type="ECO:0000256" key="2">
    <source>
        <dbReference type="ARBA" id="ARBA00003213"/>
    </source>
</evidence>
<comment type="similarity">
    <text evidence="3 10 13">Belongs to the IPP transferase family.</text>
</comment>
<evidence type="ECO:0000256" key="5">
    <source>
        <dbReference type="ARBA" id="ARBA00022694"/>
    </source>
</evidence>
<keyword evidence="6 10" id="KW-0547">Nucleotide-binding</keyword>
<keyword evidence="8 10" id="KW-0460">Magnesium</keyword>
<evidence type="ECO:0000256" key="12">
    <source>
        <dbReference type="RuleBase" id="RU003784"/>
    </source>
</evidence>
<feature type="region of interest" description="Interaction with substrate tRNA" evidence="10">
    <location>
        <begin position="161"/>
        <end position="165"/>
    </location>
</feature>
<accession>A0A0V8GGI9</accession>
<comment type="caution">
    <text evidence="14">The sequence shown here is derived from an EMBL/GenBank/DDBJ whole genome shotgun (WGS) entry which is preliminary data.</text>
</comment>
<comment type="function">
    <text evidence="2 10 12">Catalyzes the transfer of a dimethylallyl group onto the adenine at position 37 in tRNAs that read codons beginning with uridine, leading to the formation of N6-(dimethylallyl)adenosine (i(6)A).</text>
</comment>
<comment type="catalytic activity">
    <reaction evidence="9 10 11">
        <text>adenosine(37) in tRNA + dimethylallyl diphosphate = N(6)-dimethylallyladenosine(37) in tRNA + diphosphate</text>
        <dbReference type="Rhea" id="RHEA:26482"/>
        <dbReference type="Rhea" id="RHEA-COMP:10162"/>
        <dbReference type="Rhea" id="RHEA-COMP:10375"/>
        <dbReference type="ChEBI" id="CHEBI:33019"/>
        <dbReference type="ChEBI" id="CHEBI:57623"/>
        <dbReference type="ChEBI" id="CHEBI:74411"/>
        <dbReference type="ChEBI" id="CHEBI:74415"/>
        <dbReference type="EC" id="2.5.1.75"/>
    </reaction>
</comment>
<dbReference type="AlphaFoldDB" id="A0A0V8GGI9"/>
<evidence type="ECO:0000256" key="8">
    <source>
        <dbReference type="ARBA" id="ARBA00022842"/>
    </source>
</evidence>
<keyword evidence="4 10" id="KW-0808">Transferase</keyword>
<protein>
    <recommendedName>
        <fullName evidence="10">tRNA dimethylallyltransferase</fullName>
        <ecNumber evidence="10">2.5.1.75</ecNumber>
    </recommendedName>
    <alternativeName>
        <fullName evidence="10">Dimethylallyl diphosphate:tRNA dimethylallyltransferase</fullName>
        <shortName evidence="10">DMAPP:tRNA dimethylallyltransferase</shortName>
        <shortName evidence="10">DMATase</shortName>
    </alternativeName>
    <alternativeName>
        <fullName evidence="10">Isopentenyl-diphosphate:tRNA isopentenyltransferase</fullName>
        <shortName evidence="10">IPP transferase</shortName>
        <shortName evidence="10">IPPT</shortName>
        <shortName evidence="10">IPTase</shortName>
    </alternativeName>
</protein>
<feature type="site" description="Interaction with substrate tRNA" evidence="10">
    <location>
        <position position="125"/>
    </location>
</feature>
<dbReference type="PANTHER" id="PTHR11088">
    <property type="entry name" value="TRNA DIMETHYLALLYLTRANSFERASE"/>
    <property type="match status" value="1"/>
</dbReference>
<keyword evidence="5 10" id="KW-0819">tRNA processing</keyword>
<feature type="binding site" evidence="10">
    <location>
        <begin position="11"/>
        <end position="18"/>
    </location>
    <ligand>
        <name>ATP</name>
        <dbReference type="ChEBI" id="CHEBI:30616"/>
    </ligand>
</feature>